<evidence type="ECO:0000313" key="2">
    <source>
        <dbReference type="Proteomes" id="UP000184526"/>
    </source>
</evidence>
<protein>
    <submittedName>
        <fullName evidence="1">Uncharacterized protein</fullName>
    </submittedName>
</protein>
<keyword evidence="2" id="KW-1185">Reference proteome</keyword>
<dbReference type="RefSeq" id="WP_072831492.1">
    <property type="nucleotide sequence ID" value="NZ_FQXP01000005.1"/>
</dbReference>
<dbReference type="STRING" id="1121306.SAMN02745196_01597"/>
<organism evidence="1 2">
    <name type="scientific">Clostridium collagenovorans DSM 3089</name>
    <dbReference type="NCBI Taxonomy" id="1121306"/>
    <lineage>
        <taxon>Bacteria</taxon>
        <taxon>Bacillati</taxon>
        <taxon>Bacillota</taxon>
        <taxon>Clostridia</taxon>
        <taxon>Eubacteriales</taxon>
        <taxon>Clostridiaceae</taxon>
        <taxon>Clostridium</taxon>
    </lineage>
</organism>
<dbReference type="OrthoDB" id="1913450at2"/>
<dbReference type="EMBL" id="FQXP01000005">
    <property type="protein sequence ID" value="SHH83399.1"/>
    <property type="molecule type" value="Genomic_DNA"/>
</dbReference>
<sequence length="90" mass="10578">MNLNDSMKYIESEYKIINSTNCNLCNANFTITKLDIEFFNNIAHKIYYCSCEKCGKEKLFIFNAPYVSNINDKILINSKFNRDLLNTLKF</sequence>
<dbReference type="AlphaFoldDB" id="A0A1M5W731"/>
<proteinExistence type="predicted"/>
<name>A0A1M5W731_9CLOT</name>
<accession>A0A1M5W731</accession>
<dbReference type="Proteomes" id="UP000184526">
    <property type="component" value="Unassembled WGS sequence"/>
</dbReference>
<reference evidence="1 2" key="1">
    <citation type="submission" date="2016-11" db="EMBL/GenBank/DDBJ databases">
        <authorList>
            <person name="Jaros S."/>
            <person name="Januszkiewicz K."/>
            <person name="Wedrychowicz H."/>
        </authorList>
    </citation>
    <scope>NUCLEOTIDE SEQUENCE [LARGE SCALE GENOMIC DNA]</scope>
    <source>
        <strain evidence="1 2">DSM 3089</strain>
    </source>
</reference>
<gene>
    <name evidence="1" type="ORF">SAMN02745196_01597</name>
</gene>
<evidence type="ECO:0000313" key="1">
    <source>
        <dbReference type="EMBL" id="SHH83399.1"/>
    </source>
</evidence>